<dbReference type="PANTHER" id="PTHR47139">
    <property type="entry name" value="TUMOR NECROSIS FACTOR RECEPTOR SUPERFAMILY MEMBER 9"/>
    <property type="match status" value="1"/>
</dbReference>
<keyword evidence="2" id="KW-0732">Signal</keyword>
<feature type="signal peptide" evidence="2">
    <location>
        <begin position="1"/>
        <end position="19"/>
    </location>
</feature>
<feature type="disulfide bond" evidence="1">
    <location>
        <begin position="89"/>
        <end position="107"/>
    </location>
</feature>
<comment type="caution">
    <text evidence="4">The sequence shown here is derived from an EMBL/GenBank/DDBJ whole genome shotgun (WGS) entry which is preliminary data.</text>
</comment>
<name>A0A9Q0I4X3_9TELE</name>
<feature type="chain" id="PRO_5040106349" description="TNFR-Cys domain-containing protein" evidence="2">
    <location>
        <begin position="20"/>
        <end position="221"/>
    </location>
</feature>
<dbReference type="InterPro" id="IPR001368">
    <property type="entry name" value="TNFR/NGFR_Cys_rich_reg"/>
</dbReference>
<keyword evidence="5" id="KW-1185">Reference proteome</keyword>
<evidence type="ECO:0000313" key="4">
    <source>
        <dbReference type="EMBL" id="KAJ3587007.1"/>
    </source>
</evidence>
<evidence type="ECO:0000259" key="3">
    <source>
        <dbReference type="PROSITE" id="PS50050"/>
    </source>
</evidence>
<dbReference type="PROSITE" id="PS50050">
    <property type="entry name" value="TNFR_NGFR_2"/>
    <property type="match status" value="1"/>
</dbReference>
<dbReference type="SUPFAM" id="SSF57586">
    <property type="entry name" value="TNF receptor-like"/>
    <property type="match status" value="2"/>
</dbReference>
<keyword evidence="1" id="KW-1015">Disulfide bond</keyword>
<evidence type="ECO:0000256" key="1">
    <source>
        <dbReference type="PROSITE-ProRule" id="PRU00206"/>
    </source>
</evidence>
<dbReference type="Pfam" id="PF00020">
    <property type="entry name" value="TNFR_c6"/>
    <property type="match status" value="1"/>
</dbReference>
<evidence type="ECO:0000313" key="5">
    <source>
        <dbReference type="Proteomes" id="UP001148018"/>
    </source>
</evidence>
<dbReference type="Gene3D" id="2.10.50.10">
    <property type="entry name" value="Tumor Necrosis Factor Receptor, subunit A, domain 2"/>
    <property type="match status" value="3"/>
</dbReference>
<accession>A0A9Q0I4X3</accession>
<dbReference type="EMBL" id="JANIIK010000117">
    <property type="protein sequence ID" value="KAJ3587007.1"/>
    <property type="molecule type" value="Genomic_DNA"/>
</dbReference>
<dbReference type="GO" id="GO:0038023">
    <property type="term" value="F:signaling receptor activity"/>
    <property type="evidence" value="ECO:0007669"/>
    <property type="project" value="TreeGrafter"/>
</dbReference>
<dbReference type="OrthoDB" id="9423210at2759"/>
<comment type="caution">
    <text evidence="1">Lacks conserved residue(s) required for the propagation of feature annotation.</text>
</comment>
<dbReference type="AlphaFoldDB" id="A0A9Q0I4X3"/>
<dbReference type="PROSITE" id="PS00652">
    <property type="entry name" value="TNFR_NGFR_1"/>
    <property type="match status" value="1"/>
</dbReference>
<gene>
    <name evidence="4" type="ORF">NHX12_013398</name>
</gene>
<protein>
    <recommendedName>
        <fullName evidence="3">TNFR-Cys domain-containing protein</fullName>
    </recommendedName>
</protein>
<feature type="disulfide bond" evidence="1">
    <location>
        <begin position="86"/>
        <end position="99"/>
    </location>
</feature>
<feature type="domain" description="TNFR-Cys" evidence="3">
    <location>
        <begin position="68"/>
        <end position="107"/>
    </location>
</feature>
<evidence type="ECO:0000256" key="2">
    <source>
        <dbReference type="SAM" id="SignalP"/>
    </source>
</evidence>
<sequence>MIVSLLMGISLLAPRGCWSGPASRAQPVEEGCIEWTPRGQSDVCCDRCHPGNHMVQQCGLVAKDLCVPCEDDMFATDPTQTTCTRCKQCPGVLVLLEVCTRTRDAVCGCPTGLLCGDQGCSFCVEECGRGQEPSGRSCRKCPNGTFNDQIHQLNTKCKPWTTTKCTRTDEYLVDGDAVSDAKCSNKATDEPRTLMAVECSFHEPEQISLSDSEGSRQKLVV</sequence>
<reference evidence="4" key="1">
    <citation type="submission" date="2022-07" db="EMBL/GenBank/DDBJ databases">
        <title>Chromosome-level genome of Muraenolepis orangiensis.</title>
        <authorList>
            <person name="Kim J."/>
        </authorList>
    </citation>
    <scope>NUCLEOTIDE SEQUENCE</scope>
    <source>
        <strain evidence="4">KU_S4_2022</strain>
        <tissue evidence="4">Muscle</tissue>
    </source>
</reference>
<dbReference type="PANTHER" id="PTHR47139:SF4">
    <property type="entry name" value="TUMOR NECROSIS FACTOR RECEPTOR SUPERFAMILY MEMBER 9 ISOFORM X1-RELATED"/>
    <property type="match status" value="1"/>
</dbReference>
<feature type="repeat" description="TNFR-Cys" evidence="1">
    <location>
        <begin position="68"/>
        <end position="107"/>
    </location>
</feature>
<proteinExistence type="predicted"/>
<dbReference type="Proteomes" id="UP001148018">
    <property type="component" value="Unassembled WGS sequence"/>
</dbReference>
<dbReference type="SMART" id="SM00208">
    <property type="entry name" value="TNFR"/>
    <property type="match status" value="3"/>
</dbReference>
<dbReference type="GO" id="GO:0042127">
    <property type="term" value="P:regulation of cell population proliferation"/>
    <property type="evidence" value="ECO:0007669"/>
    <property type="project" value="TreeGrafter"/>
</dbReference>
<organism evidence="4 5">
    <name type="scientific">Muraenolepis orangiensis</name>
    <name type="common">Patagonian moray cod</name>
    <dbReference type="NCBI Taxonomy" id="630683"/>
    <lineage>
        <taxon>Eukaryota</taxon>
        <taxon>Metazoa</taxon>
        <taxon>Chordata</taxon>
        <taxon>Craniata</taxon>
        <taxon>Vertebrata</taxon>
        <taxon>Euteleostomi</taxon>
        <taxon>Actinopterygii</taxon>
        <taxon>Neopterygii</taxon>
        <taxon>Teleostei</taxon>
        <taxon>Neoteleostei</taxon>
        <taxon>Acanthomorphata</taxon>
        <taxon>Zeiogadaria</taxon>
        <taxon>Gadariae</taxon>
        <taxon>Gadiformes</taxon>
        <taxon>Muraenolepidoidei</taxon>
        <taxon>Muraenolepididae</taxon>
        <taxon>Muraenolepis</taxon>
    </lineage>
</organism>